<evidence type="ECO:0000313" key="4">
    <source>
        <dbReference type="Proteomes" id="UP000316096"/>
    </source>
</evidence>
<evidence type="ECO:0000256" key="1">
    <source>
        <dbReference type="SAM" id="MobiDB-lite"/>
    </source>
</evidence>
<dbReference type="InterPro" id="IPR007313">
    <property type="entry name" value="FxsA"/>
</dbReference>
<dbReference type="PANTHER" id="PTHR35335">
    <property type="entry name" value="UPF0716 PROTEIN FXSA"/>
    <property type="match status" value="1"/>
</dbReference>
<dbReference type="PANTHER" id="PTHR35335:SF1">
    <property type="entry name" value="UPF0716 PROTEIN FXSA"/>
    <property type="match status" value="1"/>
</dbReference>
<feature type="transmembrane region" description="Helical" evidence="2">
    <location>
        <begin position="70"/>
        <end position="90"/>
    </location>
</feature>
<feature type="transmembrane region" description="Helical" evidence="2">
    <location>
        <begin position="43"/>
        <end position="64"/>
    </location>
</feature>
<evidence type="ECO:0000256" key="2">
    <source>
        <dbReference type="SAM" id="Phobius"/>
    </source>
</evidence>
<comment type="caution">
    <text evidence="3">The sequence shown here is derived from an EMBL/GenBank/DDBJ whole genome shotgun (WGS) entry which is preliminary data.</text>
</comment>
<evidence type="ECO:0000313" key="3">
    <source>
        <dbReference type="EMBL" id="TQL88138.1"/>
    </source>
</evidence>
<keyword evidence="2" id="KW-0472">Membrane</keyword>
<name>A0A543BTI5_9ACTN</name>
<keyword evidence="2" id="KW-1133">Transmembrane helix</keyword>
<gene>
    <name evidence="3" type="ORF">FB559_8755</name>
</gene>
<reference evidence="3 4" key="1">
    <citation type="submission" date="2019-06" db="EMBL/GenBank/DDBJ databases">
        <title>Sequencing the genomes of 1000 actinobacteria strains.</title>
        <authorList>
            <person name="Klenk H.-P."/>
        </authorList>
    </citation>
    <scope>NUCLEOTIDE SEQUENCE [LARGE SCALE GENOMIC DNA]</scope>
    <source>
        <strain evidence="3 4">DSM 102200</strain>
    </source>
</reference>
<dbReference type="Pfam" id="PF04186">
    <property type="entry name" value="FxsA"/>
    <property type="match status" value="1"/>
</dbReference>
<dbReference type="AlphaFoldDB" id="A0A543BTI5"/>
<keyword evidence="4" id="KW-1185">Reference proteome</keyword>
<keyword evidence="2" id="KW-0812">Transmembrane</keyword>
<proteinExistence type="predicted"/>
<dbReference type="GO" id="GO:0016020">
    <property type="term" value="C:membrane"/>
    <property type="evidence" value="ECO:0007669"/>
    <property type="project" value="InterPro"/>
</dbReference>
<protein>
    <submittedName>
        <fullName evidence="3">UPF0716 protein FxsA</fullName>
    </submittedName>
</protein>
<accession>A0A543BTI5</accession>
<feature type="transmembrane region" description="Helical" evidence="2">
    <location>
        <begin position="115"/>
        <end position="134"/>
    </location>
</feature>
<feature type="compositionally biased region" description="Basic and acidic residues" evidence="1">
    <location>
        <begin position="194"/>
        <end position="212"/>
    </location>
</feature>
<feature type="region of interest" description="Disordered" evidence="1">
    <location>
        <begin position="185"/>
        <end position="212"/>
    </location>
</feature>
<dbReference type="Proteomes" id="UP000316096">
    <property type="component" value="Unassembled WGS sequence"/>
</dbReference>
<dbReference type="NCBIfam" id="NF008528">
    <property type="entry name" value="PRK11463.1-2"/>
    <property type="match status" value="1"/>
</dbReference>
<dbReference type="EMBL" id="VFOZ01000003">
    <property type="protein sequence ID" value="TQL88138.1"/>
    <property type="molecule type" value="Genomic_DNA"/>
</dbReference>
<sequence>MTISAIARGTARLRIAHRGPAIMPSAWRGPAQSEGAARHNGSMLPVALLVAFLLVPIVEIYVILQVGHLIGAWPTVALLIAESVLGAWIVRREGRRAWRALTGTFQKGGLPDRELADAALVLIGGVLLLTPGFVTDILGFLFVLPFTRPVLRWLLSAFVARRVRVAQSRTAAAFEGLGGMPGVRIRPDAQSAPEGREPDARVVRGEVIEEDR</sequence>
<organism evidence="3 4">
    <name type="scientific">Actinoallomurus bryophytorum</name>
    <dbReference type="NCBI Taxonomy" id="1490222"/>
    <lineage>
        <taxon>Bacteria</taxon>
        <taxon>Bacillati</taxon>
        <taxon>Actinomycetota</taxon>
        <taxon>Actinomycetes</taxon>
        <taxon>Streptosporangiales</taxon>
        <taxon>Thermomonosporaceae</taxon>
        <taxon>Actinoallomurus</taxon>
    </lineage>
</organism>